<reference evidence="2" key="2">
    <citation type="submission" date="2021-09" db="EMBL/GenBank/DDBJ databases">
        <authorList>
            <person name="Gilroy R."/>
        </authorList>
    </citation>
    <scope>NUCLEOTIDE SEQUENCE</scope>
    <source>
        <strain evidence="2">ChiGjej3B3-7470</strain>
    </source>
</reference>
<dbReference type="AlphaFoldDB" id="A0A921EN99"/>
<dbReference type="Pfam" id="PF06966">
    <property type="entry name" value="DUF1295"/>
    <property type="match status" value="1"/>
</dbReference>
<proteinExistence type="predicted"/>
<comment type="caution">
    <text evidence="2">The sequence shown here is derived from an EMBL/GenBank/DDBJ whole genome shotgun (WGS) entry which is preliminary data.</text>
</comment>
<dbReference type="Proteomes" id="UP000712713">
    <property type="component" value="Unassembled WGS sequence"/>
</dbReference>
<keyword evidence="1" id="KW-1133">Transmembrane helix</keyword>
<dbReference type="PROSITE" id="PS50244">
    <property type="entry name" value="S5A_REDUCTASE"/>
    <property type="match status" value="1"/>
</dbReference>
<accession>A0A921EN99</accession>
<keyword evidence="1" id="KW-0472">Membrane</keyword>
<keyword evidence="1" id="KW-0812">Transmembrane</keyword>
<evidence type="ECO:0000256" key="1">
    <source>
        <dbReference type="SAM" id="Phobius"/>
    </source>
</evidence>
<sequence length="178" mass="19874">MAIGSSTKRGNFLRFLGVWTIQGLWVSLTAAAAWIAMSSTRNQSIDGWAVVGGLIWLLGITIEVTADLQKSAWNRQHKGRFINVGLWSRSRHPNYFGEILLWIGIAIIALPALSGWQYLGLISPVFVTLLLTKVSGIPLLEKRAEKKWGDDPDYHRYVERTPVLIPRLSAPRPTRQAG</sequence>
<gene>
    <name evidence="2" type="ORF">K8V15_01595</name>
</gene>
<evidence type="ECO:0000313" key="3">
    <source>
        <dbReference type="Proteomes" id="UP000712713"/>
    </source>
</evidence>
<reference evidence="2" key="1">
    <citation type="journal article" date="2021" name="PeerJ">
        <title>Extensive microbial diversity within the chicken gut microbiome revealed by metagenomics and culture.</title>
        <authorList>
            <person name="Gilroy R."/>
            <person name="Ravi A."/>
            <person name="Getino M."/>
            <person name="Pursley I."/>
            <person name="Horton D.L."/>
            <person name="Alikhan N.F."/>
            <person name="Baker D."/>
            <person name="Gharbi K."/>
            <person name="Hall N."/>
            <person name="Watson M."/>
            <person name="Adriaenssens E.M."/>
            <person name="Foster-Nyarko E."/>
            <person name="Jarju S."/>
            <person name="Secka A."/>
            <person name="Antonio M."/>
            <person name="Oren A."/>
            <person name="Chaudhuri R.R."/>
            <person name="La Ragione R."/>
            <person name="Hildebrand F."/>
            <person name="Pallen M.J."/>
        </authorList>
    </citation>
    <scope>NUCLEOTIDE SEQUENCE</scope>
    <source>
        <strain evidence="2">ChiGjej3B3-7470</strain>
    </source>
</reference>
<dbReference type="PANTHER" id="PTHR32251:SF17">
    <property type="entry name" value="STEROID 5-ALPHA REDUCTASE C-TERMINAL DOMAIN-CONTAINING PROTEIN"/>
    <property type="match status" value="1"/>
</dbReference>
<name>A0A921EN99_9ACTN</name>
<organism evidence="2 3">
    <name type="scientific">Tessaracoccus flavescens</name>
    <dbReference type="NCBI Taxonomy" id="399497"/>
    <lineage>
        <taxon>Bacteria</taxon>
        <taxon>Bacillati</taxon>
        <taxon>Actinomycetota</taxon>
        <taxon>Actinomycetes</taxon>
        <taxon>Propionibacteriales</taxon>
        <taxon>Propionibacteriaceae</taxon>
        <taxon>Tessaracoccus</taxon>
    </lineage>
</organism>
<dbReference type="GO" id="GO:0016020">
    <property type="term" value="C:membrane"/>
    <property type="evidence" value="ECO:0007669"/>
    <property type="project" value="TreeGrafter"/>
</dbReference>
<evidence type="ECO:0000313" key="2">
    <source>
        <dbReference type="EMBL" id="HJE50670.1"/>
    </source>
</evidence>
<dbReference type="EMBL" id="DYZF01000039">
    <property type="protein sequence ID" value="HJE50670.1"/>
    <property type="molecule type" value="Genomic_DNA"/>
</dbReference>
<dbReference type="PANTHER" id="PTHR32251">
    <property type="entry name" value="3-OXO-5-ALPHA-STEROID 4-DEHYDROGENASE"/>
    <property type="match status" value="1"/>
</dbReference>
<feature type="transmembrane region" description="Helical" evidence="1">
    <location>
        <begin position="12"/>
        <end position="36"/>
    </location>
</feature>
<feature type="transmembrane region" description="Helical" evidence="1">
    <location>
        <begin position="95"/>
        <end position="113"/>
    </location>
</feature>
<dbReference type="InterPro" id="IPR010721">
    <property type="entry name" value="UstE-like"/>
</dbReference>
<protein>
    <submittedName>
        <fullName evidence="2">DUF1295 domain-containing protein</fullName>
    </submittedName>
</protein>
<dbReference type="Gene3D" id="1.20.120.1630">
    <property type="match status" value="1"/>
</dbReference>
<feature type="transmembrane region" description="Helical" evidence="1">
    <location>
        <begin position="48"/>
        <end position="68"/>
    </location>
</feature>